<gene>
    <name evidence="3" type="ORF">MB824_00425</name>
</gene>
<dbReference type="RefSeq" id="WP_238744865.1">
    <property type="nucleotide sequence ID" value="NZ_JAKOOW010000001.1"/>
</dbReference>
<comment type="similarity">
    <text evidence="1 2">Belongs to the UPF0102 family.</text>
</comment>
<name>A0ABS9NK65_9NEIS</name>
<comment type="caution">
    <text evidence="3">The sequence shown here is derived from an EMBL/GenBank/DDBJ whole genome shotgun (WGS) entry which is preliminary data.</text>
</comment>
<evidence type="ECO:0000256" key="2">
    <source>
        <dbReference type="HAMAP-Rule" id="MF_00048"/>
    </source>
</evidence>
<dbReference type="Proteomes" id="UP001298424">
    <property type="component" value="Unassembled WGS sequence"/>
</dbReference>
<dbReference type="EMBL" id="JAKOOW010000001">
    <property type="protein sequence ID" value="MCG6502972.1"/>
    <property type="molecule type" value="Genomic_DNA"/>
</dbReference>
<proteinExistence type="inferred from homology"/>
<dbReference type="Gene3D" id="3.40.1350.10">
    <property type="match status" value="1"/>
</dbReference>
<dbReference type="InterPro" id="IPR011335">
    <property type="entry name" value="Restrct_endonuc-II-like"/>
</dbReference>
<evidence type="ECO:0000256" key="1">
    <source>
        <dbReference type="ARBA" id="ARBA00006738"/>
    </source>
</evidence>
<organism evidence="3 4">
    <name type="scientific">Kingella pumchi</name>
    <dbReference type="NCBI Taxonomy" id="2779506"/>
    <lineage>
        <taxon>Bacteria</taxon>
        <taxon>Pseudomonadati</taxon>
        <taxon>Pseudomonadota</taxon>
        <taxon>Betaproteobacteria</taxon>
        <taxon>Neisseriales</taxon>
        <taxon>Neisseriaceae</taxon>
        <taxon>Kingella</taxon>
    </lineage>
</organism>
<dbReference type="NCBIfam" id="TIGR00252">
    <property type="entry name" value="YraN family protein"/>
    <property type="match status" value="1"/>
</dbReference>
<protein>
    <recommendedName>
        <fullName evidence="2">UPF0102 protein MB824_00425</fullName>
    </recommendedName>
</protein>
<dbReference type="CDD" id="cd20736">
    <property type="entry name" value="PoNe_Nuclease"/>
    <property type="match status" value="1"/>
</dbReference>
<dbReference type="Pfam" id="PF02021">
    <property type="entry name" value="UPF0102"/>
    <property type="match status" value="1"/>
</dbReference>
<dbReference type="InterPro" id="IPR003509">
    <property type="entry name" value="UPF0102_YraN-like"/>
</dbReference>
<dbReference type="HAMAP" id="MF_00048">
    <property type="entry name" value="UPF0102"/>
    <property type="match status" value="1"/>
</dbReference>
<sequence>MKLTHEQGAASEQAALDYLLTAGCTLLERNWHCPFGEIDLIMQSGDTVLFVEVRYRRSSRFGGAAYSITPAKLAKLQKSAEHYLQQKRLAGRPCRIDAVLLEGRAAPVWLHNITG</sequence>
<reference evidence="3 4" key="1">
    <citation type="submission" date="2022-02" db="EMBL/GenBank/DDBJ databases">
        <title>Genome sequence data of Kingella unionensis sp. nov. strain CICC 24913 (CCUG 75125).</title>
        <authorList>
            <person name="Xiao M."/>
        </authorList>
    </citation>
    <scope>NUCLEOTIDE SEQUENCE [LARGE SCALE GENOMIC DNA]</scope>
    <source>
        <strain evidence="3 4">CICC 24913</strain>
    </source>
</reference>
<dbReference type="PANTHER" id="PTHR34039:SF1">
    <property type="entry name" value="UPF0102 PROTEIN YRAN"/>
    <property type="match status" value="1"/>
</dbReference>
<dbReference type="SUPFAM" id="SSF52980">
    <property type="entry name" value="Restriction endonuclease-like"/>
    <property type="match status" value="1"/>
</dbReference>
<evidence type="ECO:0000313" key="4">
    <source>
        <dbReference type="Proteomes" id="UP001298424"/>
    </source>
</evidence>
<dbReference type="NCBIfam" id="NF009150">
    <property type="entry name" value="PRK12497.1-3"/>
    <property type="match status" value="1"/>
</dbReference>
<dbReference type="PANTHER" id="PTHR34039">
    <property type="entry name" value="UPF0102 PROTEIN YRAN"/>
    <property type="match status" value="1"/>
</dbReference>
<keyword evidence="4" id="KW-1185">Reference proteome</keyword>
<evidence type="ECO:0000313" key="3">
    <source>
        <dbReference type="EMBL" id="MCG6502972.1"/>
    </source>
</evidence>
<dbReference type="InterPro" id="IPR011856">
    <property type="entry name" value="tRNA_endonuc-like_dom_sf"/>
</dbReference>
<accession>A0ABS9NK65</accession>